<dbReference type="CDD" id="cd01029">
    <property type="entry name" value="TOPRIM_primases"/>
    <property type="match status" value="1"/>
</dbReference>
<dbReference type="InterPro" id="IPR034154">
    <property type="entry name" value="TOPRIM_DnaG/twinkle"/>
</dbReference>
<dbReference type="Gene3D" id="3.40.50.300">
    <property type="entry name" value="P-loop containing nucleotide triphosphate hydrolases"/>
    <property type="match status" value="1"/>
</dbReference>
<dbReference type="OrthoDB" id="784829at2"/>
<dbReference type="EMBL" id="VIKR01000004">
    <property type="protein sequence ID" value="TQV73093.1"/>
    <property type="molecule type" value="Genomic_DNA"/>
</dbReference>
<dbReference type="AlphaFoldDB" id="A0A545T783"/>
<comment type="caution">
    <text evidence="1">The sequence shown here is derived from an EMBL/GenBank/DDBJ whole genome shotgun (WGS) entry which is preliminary data.</text>
</comment>
<reference evidence="1 2" key="1">
    <citation type="submission" date="2019-06" db="EMBL/GenBank/DDBJ databases">
        <title>Draft genome of Aliikangiella marina GYP-15.</title>
        <authorList>
            <person name="Wang G."/>
        </authorList>
    </citation>
    <scope>NUCLEOTIDE SEQUENCE [LARGE SCALE GENOMIC DNA]</scope>
    <source>
        <strain evidence="1 2">GYP-15</strain>
    </source>
</reference>
<dbReference type="RefSeq" id="WP_142943226.1">
    <property type="nucleotide sequence ID" value="NZ_VIKR01000004.1"/>
</dbReference>
<dbReference type="Gene3D" id="3.40.1360.10">
    <property type="match status" value="1"/>
</dbReference>
<gene>
    <name evidence="1" type="ORF">FLL45_16705</name>
</gene>
<organism evidence="1 2">
    <name type="scientific">Aliikangiella marina</name>
    <dbReference type="NCBI Taxonomy" id="1712262"/>
    <lineage>
        <taxon>Bacteria</taxon>
        <taxon>Pseudomonadati</taxon>
        <taxon>Pseudomonadota</taxon>
        <taxon>Gammaproteobacteria</taxon>
        <taxon>Oceanospirillales</taxon>
        <taxon>Pleioneaceae</taxon>
        <taxon>Aliikangiella</taxon>
    </lineage>
</organism>
<proteinExistence type="predicted"/>
<dbReference type="Pfam" id="PF13481">
    <property type="entry name" value="AAA_25"/>
    <property type="match status" value="1"/>
</dbReference>
<dbReference type="SUPFAM" id="SSF52540">
    <property type="entry name" value="P-loop containing nucleoside triphosphate hydrolases"/>
    <property type="match status" value="1"/>
</dbReference>
<dbReference type="Proteomes" id="UP000317839">
    <property type="component" value="Unassembled WGS sequence"/>
</dbReference>
<sequence length="741" mass="81772">MNSSTDKVIWLDFNDAPEQGESTKSKHDARELKQRLIDSLDAVLTYLFPAGKHRGKQFIVGDLEGNPGKSLVVELAGSRAGMWMDFATGEGGDIFDAWARVNGFDTASQFPELVNSVAQWLGVSVDQSRTLSVAYEKANKPTMPARQQPTDDLGPATGKWDYRDSQGQLIACVYRYDTESGKEFRPWDVRSRSMKAPDPRPLYNQPQILSANQVVLVEGEKAADALIRLGLVATTAMNGANAPIAKTDWSPLKDKHVLVWPDNDDAGAEYARKASEAIACGGAASVAVLHIPGDKSVKWDAYDAVDEGMDVWAFVQSAPRTIVKDAEPIPLHSLGELLADTSPMPDDLIAPRVLTPGGMIVFGGAPKVGKSDFLLSWLTHMAAGEPFLELTPSRPLRVFYLQAEVQYHYLRERIQSMGLPEAVSRQAANNLLVTPQLRLVLNDQGVEQVIEALQRAASQGGVDILVIDPIRNVFDGGPEGNSENDNNAMLFFLRERVEQLRDAVNPDAGIILAHHTKKISKKQVEEDPFLALSGAGSLRGYYTTGMLLYRPDEMLTDRTLVFELRNGPGLPAKRVDKSQGRWIELDPHSDRLVNQDYGAKLDAERQRKRDVIVQMIFDEASQGRVYTSNQFAESFEGQAGLGANRTINERIAVLATKGDIKFFRHPEDYNLPALTRSKYGYLCVEGMTVPAGEAIDTDTGEVKQSHLWVKPTHYKCAQTGAVLPVENPDVWVYQEETSHES</sequence>
<protein>
    <submittedName>
        <fullName evidence="1">AAA family ATPase</fullName>
    </submittedName>
</protein>
<evidence type="ECO:0000313" key="2">
    <source>
        <dbReference type="Proteomes" id="UP000317839"/>
    </source>
</evidence>
<dbReference type="InterPro" id="IPR027417">
    <property type="entry name" value="P-loop_NTPase"/>
</dbReference>
<keyword evidence="2" id="KW-1185">Reference proteome</keyword>
<accession>A0A545T783</accession>
<name>A0A545T783_9GAMM</name>
<evidence type="ECO:0000313" key="1">
    <source>
        <dbReference type="EMBL" id="TQV73093.1"/>
    </source>
</evidence>